<feature type="domain" description="BTB" evidence="1">
    <location>
        <begin position="23"/>
        <end position="82"/>
    </location>
</feature>
<dbReference type="Pfam" id="PF00651">
    <property type="entry name" value="BTB"/>
    <property type="match status" value="1"/>
</dbReference>
<gene>
    <name evidence="2" type="ORF">MYCFIDRAFT_41757</name>
</gene>
<dbReference type="CDD" id="cd18186">
    <property type="entry name" value="BTB_POZ_ZBTB_KLHL-like"/>
    <property type="match status" value="1"/>
</dbReference>
<name>M3B5U4_PSEFD</name>
<dbReference type="HOGENOM" id="CLU_057752_1_1_1"/>
<dbReference type="Proteomes" id="UP000016932">
    <property type="component" value="Unassembled WGS sequence"/>
</dbReference>
<proteinExistence type="predicted"/>
<dbReference type="GeneID" id="19339425"/>
<reference evidence="2 3" key="1">
    <citation type="journal article" date="2012" name="PLoS Pathog.">
        <title>Diverse lifestyles and strategies of plant pathogenesis encoded in the genomes of eighteen Dothideomycetes fungi.</title>
        <authorList>
            <person name="Ohm R.A."/>
            <person name="Feau N."/>
            <person name="Henrissat B."/>
            <person name="Schoch C.L."/>
            <person name="Horwitz B.A."/>
            <person name="Barry K.W."/>
            <person name="Condon B.J."/>
            <person name="Copeland A.C."/>
            <person name="Dhillon B."/>
            <person name="Glaser F."/>
            <person name="Hesse C.N."/>
            <person name="Kosti I."/>
            <person name="LaButti K."/>
            <person name="Lindquist E.A."/>
            <person name="Lucas S."/>
            <person name="Salamov A.A."/>
            <person name="Bradshaw R.E."/>
            <person name="Ciuffetti L."/>
            <person name="Hamelin R.C."/>
            <person name="Kema G.H.J."/>
            <person name="Lawrence C."/>
            <person name="Scott J.A."/>
            <person name="Spatafora J.W."/>
            <person name="Turgeon B.G."/>
            <person name="de Wit P.J.G.M."/>
            <person name="Zhong S."/>
            <person name="Goodwin S.B."/>
            <person name="Grigoriev I.V."/>
        </authorList>
    </citation>
    <scope>NUCLEOTIDE SEQUENCE [LARGE SCALE GENOMIC DNA]</scope>
    <source>
        <strain evidence="2 3">CIRAD86</strain>
    </source>
</reference>
<sequence length="202" mass="23139">MASLPHPLALADLKGFHDNKHLSDVTICFSGRKFRGHRIVLCLASDYFQMTFNGRFLESKSNEIELKEDDPDAVAGVLRYIYGLDPFEAVAAPGIYFDFRLYETSGKYLLPRLQRKAAASAKKKLEEKWDTPSFPDYVYSIYQHTATHSGDLRDIAKTICRDHLPALMARKKFKEVLLEIPELSLDIMQLVAKQETMNRDSY</sequence>
<evidence type="ECO:0000259" key="1">
    <source>
        <dbReference type="PROSITE" id="PS50097"/>
    </source>
</evidence>
<dbReference type="OrthoDB" id="6359816at2759"/>
<dbReference type="SUPFAM" id="SSF54695">
    <property type="entry name" value="POZ domain"/>
    <property type="match status" value="1"/>
</dbReference>
<dbReference type="VEuPathDB" id="FungiDB:MYCFIDRAFT_41757"/>
<dbReference type="AlphaFoldDB" id="M3B5U4"/>
<dbReference type="PANTHER" id="PTHR47843">
    <property type="entry name" value="BTB DOMAIN-CONTAINING PROTEIN-RELATED"/>
    <property type="match status" value="1"/>
</dbReference>
<dbReference type="KEGG" id="pfj:MYCFIDRAFT_41757"/>
<dbReference type="EMBL" id="KB446557">
    <property type="protein sequence ID" value="EME84732.1"/>
    <property type="molecule type" value="Genomic_DNA"/>
</dbReference>
<keyword evidence="3" id="KW-1185">Reference proteome</keyword>
<evidence type="ECO:0000313" key="3">
    <source>
        <dbReference type="Proteomes" id="UP000016932"/>
    </source>
</evidence>
<dbReference type="InterPro" id="IPR011333">
    <property type="entry name" value="SKP1/BTB/POZ_sf"/>
</dbReference>
<protein>
    <recommendedName>
        <fullName evidence="1">BTB domain-containing protein</fullName>
    </recommendedName>
</protein>
<dbReference type="InterPro" id="IPR000210">
    <property type="entry name" value="BTB/POZ_dom"/>
</dbReference>
<dbReference type="PROSITE" id="PS50097">
    <property type="entry name" value="BTB"/>
    <property type="match status" value="1"/>
</dbReference>
<evidence type="ECO:0000313" key="2">
    <source>
        <dbReference type="EMBL" id="EME84732.1"/>
    </source>
</evidence>
<dbReference type="SMART" id="SM00225">
    <property type="entry name" value="BTB"/>
    <property type="match status" value="1"/>
</dbReference>
<dbReference type="RefSeq" id="XP_007924216.1">
    <property type="nucleotide sequence ID" value="XM_007926025.1"/>
</dbReference>
<organism evidence="2 3">
    <name type="scientific">Pseudocercospora fijiensis (strain CIRAD86)</name>
    <name type="common">Black leaf streak disease fungus</name>
    <name type="synonym">Mycosphaerella fijiensis</name>
    <dbReference type="NCBI Taxonomy" id="383855"/>
    <lineage>
        <taxon>Eukaryota</taxon>
        <taxon>Fungi</taxon>
        <taxon>Dikarya</taxon>
        <taxon>Ascomycota</taxon>
        <taxon>Pezizomycotina</taxon>
        <taxon>Dothideomycetes</taxon>
        <taxon>Dothideomycetidae</taxon>
        <taxon>Mycosphaerellales</taxon>
        <taxon>Mycosphaerellaceae</taxon>
        <taxon>Pseudocercospora</taxon>
    </lineage>
</organism>
<dbReference type="PANTHER" id="PTHR47843:SF5">
    <property type="entry name" value="BTB_POZ DOMAIN PROTEIN"/>
    <property type="match status" value="1"/>
</dbReference>
<dbReference type="Gene3D" id="3.30.710.10">
    <property type="entry name" value="Potassium Channel Kv1.1, Chain A"/>
    <property type="match status" value="1"/>
</dbReference>
<accession>M3B5U4</accession>